<gene>
    <name evidence="1" type="ORF">HJG63_011411</name>
</gene>
<dbReference type="EMBL" id="JACASE010000005">
    <property type="protein sequence ID" value="KAF6466119.1"/>
    <property type="molecule type" value="Genomic_DNA"/>
</dbReference>
<protein>
    <submittedName>
        <fullName evidence="1">Uncharacterized protein</fullName>
    </submittedName>
</protein>
<comment type="caution">
    <text evidence="1">The sequence shown here is derived from an EMBL/GenBank/DDBJ whole genome shotgun (WGS) entry which is preliminary data.</text>
</comment>
<evidence type="ECO:0000313" key="1">
    <source>
        <dbReference type="EMBL" id="KAF6466119.1"/>
    </source>
</evidence>
<dbReference type="Proteomes" id="UP000593571">
    <property type="component" value="Unassembled WGS sequence"/>
</dbReference>
<name>A0A7J8H2R4_ROUAE</name>
<reference evidence="1 2" key="1">
    <citation type="journal article" date="2020" name="Nature">
        <title>Six reference-quality genomes reveal evolution of bat adaptations.</title>
        <authorList>
            <person name="Jebb D."/>
            <person name="Huang Z."/>
            <person name="Pippel M."/>
            <person name="Hughes G.M."/>
            <person name="Lavrichenko K."/>
            <person name="Devanna P."/>
            <person name="Winkler S."/>
            <person name="Jermiin L.S."/>
            <person name="Skirmuntt E.C."/>
            <person name="Katzourakis A."/>
            <person name="Burkitt-Gray L."/>
            <person name="Ray D.A."/>
            <person name="Sullivan K.A.M."/>
            <person name="Roscito J.G."/>
            <person name="Kirilenko B.M."/>
            <person name="Davalos L.M."/>
            <person name="Corthals A.P."/>
            <person name="Power M.L."/>
            <person name="Jones G."/>
            <person name="Ransome R.D."/>
            <person name="Dechmann D.K.N."/>
            <person name="Locatelli A.G."/>
            <person name="Puechmaille S.J."/>
            <person name="Fedrigo O."/>
            <person name="Jarvis E.D."/>
            <person name="Hiller M."/>
            <person name="Vernes S.C."/>
            <person name="Myers E.W."/>
            <person name="Teeling E.C."/>
        </authorList>
    </citation>
    <scope>NUCLEOTIDE SEQUENCE [LARGE SCALE GENOMIC DNA]</scope>
    <source>
        <strain evidence="1">MRouAeg1</strain>
        <tissue evidence="1">Muscle</tissue>
    </source>
</reference>
<proteinExistence type="predicted"/>
<sequence length="120" mass="13699">MFYKFIINEHAVLSRKPTNEGRKDEDLGLLHEGVREAVRTRSKISPSRRDGDCVILPMRRPCRSPVQRQNLGWWVPGAGEGDDGEVVFHRDGVSVGKTRKFCGWRMVAQPREVSAAEWHT</sequence>
<keyword evidence="2" id="KW-1185">Reference proteome</keyword>
<accession>A0A7J8H2R4</accession>
<organism evidence="1 2">
    <name type="scientific">Rousettus aegyptiacus</name>
    <name type="common">Egyptian fruit bat</name>
    <name type="synonym">Pteropus aegyptiacus</name>
    <dbReference type="NCBI Taxonomy" id="9407"/>
    <lineage>
        <taxon>Eukaryota</taxon>
        <taxon>Metazoa</taxon>
        <taxon>Chordata</taxon>
        <taxon>Craniata</taxon>
        <taxon>Vertebrata</taxon>
        <taxon>Euteleostomi</taxon>
        <taxon>Mammalia</taxon>
        <taxon>Eutheria</taxon>
        <taxon>Laurasiatheria</taxon>
        <taxon>Chiroptera</taxon>
        <taxon>Yinpterochiroptera</taxon>
        <taxon>Pteropodoidea</taxon>
        <taxon>Pteropodidae</taxon>
        <taxon>Rousettinae</taxon>
        <taxon>Rousettus</taxon>
    </lineage>
</organism>
<dbReference type="AlphaFoldDB" id="A0A7J8H2R4"/>
<evidence type="ECO:0000313" key="2">
    <source>
        <dbReference type="Proteomes" id="UP000593571"/>
    </source>
</evidence>